<comment type="similarity">
    <text evidence="7">Belongs to the binding-protein-dependent transport system permease family.</text>
</comment>
<dbReference type="PANTHER" id="PTHR32243:SF18">
    <property type="entry name" value="INNER MEMBRANE ABC TRANSPORTER PERMEASE PROTEIN YCJP"/>
    <property type="match status" value="1"/>
</dbReference>
<comment type="subcellular location">
    <subcellularLocation>
        <location evidence="1 7">Cell membrane</location>
        <topology evidence="1 7">Multi-pass membrane protein</topology>
    </subcellularLocation>
</comment>
<dbReference type="AlphaFoldDB" id="A2C9W4"/>
<dbReference type="HOGENOM" id="CLU_016047_1_2_3"/>
<evidence type="ECO:0000256" key="2">
    <source>
        <dbReference type="ARBA" id="ARBA00022448"/>
    </source>
</evidence>
<accession>A2C9W4</accession>
<keyword evidence="3" id="KW-1003">Cell membrane</keyword>
<evidence type="ECO:0000313" key="10">
    <source>
        <dbReference type="Proteomes" id="UP000002274"/>
    </source>
</evidence>
<dbReference type="PANTHER" id="PTHR32243">
    <property type="entry name" value="MALTOSE TRANSPORT SYSTEM PERMEASE-RELATED"/>
    <property type="match status" value="1"/>
</dbReference>
<dbReference type="InterPro" id="IPR050901">
    <property type="entry name" value="BP-dep_ABC_trans_perm"/>
</dbReference>
<protein>
    <submittedName>
        <fullName evidence="9">ABC transporter component, likely for sugar transport</fullName>
    </submittedName>
</protein>
<evidence type="ECO:0000256" key="6">
    <source>
        <dbReference type="ARBA" id="ARBA00023136"/>
    </source>
</evidence>
<sequence length="272" mass="30038">MIRQRNLWITVLLLWSLAPLLWQLYTSFCTHEALLQPLAEHNQRWTLDNYRQVLTANPPFWRYLLNSVIVGISSTGLTLLIAIPAAYSLSKVSQNIARMAKIILLGAALFPYVLLFLALLELARSFNLGNNLLALSFPYAGLSMPLAVLLLLSAFRDLPSELEEAARLEGLGLWQRLRWVLIPLIGPATASTAILVFLFSWNEYPIALTWISRADLLTLPVAIARIAGSSVYSIPYGAYAAATVLGALPLLLLVLIFQRQIVSGLTQGAIKG</sequence>
<organism evidence="9 10">
    <name type="scientific">Prochlorococcus marinus (strain MIT 9303)</name>
    <dbReference type="NCBI Taxonomy" id="59922"/>
    <lineage>
        <taxon>Bacteria</taxon>
        <taxon>Bacillati</taxon>
        <taxon>Cyanobacteriota</taxon>
        <taxon>Cyanophyceae</taxon>
        <taxon>Synechococcales</taxon>
        <taxon>Prochlorococcaceae</taxon>
        <taxon>Prochlorococcus</taxon>
    </lineage>
</organism>
<dbReference type="Pfam" id="PF00528">
    <property type="entry name" value="BPD_transp_1"/>
    <property type="match status" value="1"/>
</dbReference>
<feature type="transmembrane region" description="Helical" evidence="7">
    <location>
        <begin position="132"/>
        <end position="155"/>
    </location>
</feature>
<keyword evidence="6 7" id="KW-0472">Membrane</keyword>
<evidence type="ECO:0000256" key="4">
    <source>
        <dbReference type="ARBA" id="ARBA00022692"/>
    </source>
</evidence>
<gene>
    <name evidence="9" type="ordered locus">P9303_15301</name>
</gene>
<evidence type="ECO:0000256" key="1">
    <source>
        <dbReference type="ARBA" id="ARBA00004651"/>
    </source>
</evidence>
<dbReference type="CDD" id="cd06261">
    <property type="entry name" value="TM_PBP2"/>
    <property type="match status" value="1"/>
</dbReference>
<keyword evidence="5 7" id="KW-1133">Transmembrane helix</keyword>
<evidence type="ECO:0000256" key="5">
    <source>
        <dbReference type="ARBA" id="ARBA00022989"/>
    </source>
</evidence>
<dbReference type="EMBL" id="CP000554">
    <property type="protein sequence ID" value="ABM78274.1"/>
    <property type="molecule type" value="Genomic_DNA"/>
</dbReference>
<feature type="domain" description="ABC transmembrane type-1" evidence="8">
    <location>
        <begin position="64"/>
        <end position="257"/>
    </location>
</feature>
<dbReference type="InterPro" id="IPR000515">
    <property type="entry name" value="MetI-like"/>
</dbReference>
<feature type="transmembrane region" description="Helical" evidence="7">
    <location>
        <begin position="236"/>
        <end position="257"/>
    </location>
</feature>
<dbReference type="PROSITE" id="PS50928">
    <property type="entry name" value="ABC_TM1"/>
    <property type="match status" value="1"/>
</dbReference>
<evidence type="ECO:0000256" key="3">
    <source>
        <dbReference type="ARBA" id="ARBA00022475"/>
    </source>
</evidence>
<evidence type="ECO:0000259" key="8">
    <source>
        <dbReference type="PROSITE" id="PS50928"/>
    </source>
</evidence>
<keyword evidence="9" id="KW-0762">Sugar transport</keyword>
<keyword evidence="2 7" id="KW-0813">Transport</keyword>
<reference evidence="9 10" key="1">
    <citation type="journal article" date="2007" name="PLoS Genet.">
        <title>Patterns and implications of gene gain and loss in the evolution of Prochlorococcus.</title>
        <authorList>
            <person name="Kettler G.C."/>
            <person name="Martiny A.C."/>
            <person name="Huang K."/>
            <person name="Zucker J."/>
            <person name="Coleman M.L."/>
            <person name="Rodrigue S."/>
            <person name="Chen F."/>
            <person name="Lapidus A."/>
            <person name="Ferriera S."/>
            <person name="Johnson J."/>
            <person name="Steglich C."/>
            <person name="Church G.M."/>
            <person name="Richardson P."/>
            <person name="Chisholm S.W."/>
        </authorList>
    </citation>
    <scope>NUCLEOTIDE SEQUENCE [LARGE SCALE GENOMIC DNA]</scope>
    <source>
        <strain evidence="9 10">MIT 9303</strain>
    </source>
</reference>
<dbReference type="SUPFAM" id="SSF161098">
    <property type="entry name" value="MetI-like"/>
    <property type="match status" value="1"/>
</dbReference>
<dbReference type="GO" id="GO:0055085">
    <property type="term" value="P:transmembrane transport"/>
    <property type="evidence" value="ECO:0007669"/>
    <property type="project" value="InterPro"/>
</dbReference>
<dbReference type="Proteomes" id="UP000002274">
    <property type="component" value="Chromosome"/>
</dbReference>
<feature type="transmembrane region" description="Helical" evidence="7">
    <location>
        <begin position="99"/>
        <end position="120"/>
    </location>
</feature>
<keyword evidence="4 7" id="KW-0812">Transmembrane</keyword>
<dbReference type="STRING" id="59922.P9303_15301"/>
<dbReference type="KEGG" id="pmf:P9303_15301"/>
<dbReference type="RefSeq" id="WP_011826166.1">
    <property type="nucleotide sequence ID" value="NC_008820.1"/>
</dbReference>
<dbReference type="GO" id="GO:0005886">
    <property type="term" value="C:plasma membrane"/>
    <property type="evidence" value="ECO:0007669"/>
    <property type="project" value="UniProtKB-SubCell"/>
</dbReference>
<feature type="transmembrane region" description="Helical" evidence="7">
    <location>
        <begin position="63"/>
        <end position="87"/>
    </location>
</feature>
<name>A2C9W4_PROM3</name>
<dbReference type="BioCyc" id="PMAR59922:G1G80-1327-MONOMER"/>
<evidence type="ECO:0000256" key="7">
    <source>
        <dbReference type="RuleBase" id="RU363032"/>
    </source>
</evidence>
<feature type="transmembrane region" description="Helical" evidence="7">
    <location>
        <begin position="176"/>
        <end position="201"/>
    </location>
</feature>
<dbReference type="InterPro" id="IPR035906">
    <property type="entry name" value="MetI-like_sf"/>
</dbReference>
<dbReference type="Gene3D" id="1.10.3720.10">
    <property type="entry name" value="MetI-like"/>
    <property type="match status" value="1"/>
</dbReference>
<evidence type="ECO:0000313" key="9">
    <source>
        <dbReference type="EMBL" id="ABM78274.1"/>
    </source>
</evidence>
<proteinExistence type="inferred from homology"/>
<feature type="transmembrane region" description="Helical" evidence="7">
    <location>
        <begin position="7"/>
        <end position="25"/>
    </location>
</feature>